<dbReference type="EMBL" id="CACTIH010007294">
    <property type="protein sequence ID" value="CAA3008259.1"/>
    <property type="molecule type" value="Genomic_DNA"/>
</dbReference>
<dbReference type="InterPro" id="IPR017930">
    <property type="entry name" value="Myb_dom"/>
</dbReference>
<evidence type="ECO:0000259" key="5">
    <source>
        <dbReference type="PROSITE" id="PS51294"/>
    </source>
</evidence>
<dbReference type="PANTHER" id="PTHR47994">
    <property type="entry name" value="F14D16.11-RELATED"/>
    <property type="match status" value="1"/>
</dbReference>
<dbReference type="CDD" id="cd00167">
    <property type="entry name" value="SANT"/>
    <property type="match status" value="1"/>
</dbReference>
<evidence type="ECO:0000313" key="7">
    <source>
        <dbReference type="Proteomes" id="UP000594638"/>
    </source>
</evidence>
<dbReference type="Proteomes" id="UP000594638">
    <property type="component" value="Unassembled WGS sequence"/>
</dbReference>
<evidence type="ECO:0000256" key="1">
    <source>
        <dbReference type="ARBA" id="ARBA00004123"/>
    </source>
</evidence>
<comment type="caution">
    <text evidence="6">The sequence shown here is derived from an EMBL/GenBank/DDBJ whole genome shotgun (WGS) entry which is preliminary data.</text>
</comment>
<dbReference type="GO" id="GO:0005634">
    <property type="term" value="C:nucleus"/>
    <property type="evidence" value="ECO:0007669"/>
    <property type="project" value="UniProtKB-SubCell"/>
</dbReference>
<comment type="subcellular location">
    <subcellularLocation>
        <location evidence="1">Nucleus</location>
    </subcellularLocation>
</comment>
<dbReference type="PROSITE" id="PS50090">
    <property type="entry name" value="MYB_LIKE"/>
    <property type="match status" value="1"/>
</dbReference>
<dbReference type="PROSITE" id="PS51294">
    <property type="entry name" value="HTH_MYB"/>
    <property type="match status" value="2"/>
</dbReference>
<accession>A0A8S0TS64</accession>
<evidence type="ECO:0000256" key="3">
    <source>
        <dbReference type="ARBA" id="ARBA00023242"/>
    </source>
</evidence>
<dbReference type="GO" id="GO:0003677">
    <property type="term" value="F:DNA binding"/>
    <property type="evidence" value="ECO:0007669"/>
    <property type="project" value="UniProtKB-KW"/>
</dbReference>
<dbReference type="AlphaFoldDB" id="A0A8S0TS64"/>
<dbReference type="OrthoDB" id="2143914at2759"/>
<dbReference type="SUPFAM" id="SSF46689">
    <property type="entry name" value="Homeodomain-like"/>
    <property type="match status" value="1"/>
</dbReference>
<feature type="domain" description="Myb-like" evidence="4">
    <location>
        <begin position="9"/>
        <end position="59"/>
    </location>
</feature>
<feature type="domain" description="HTH myb-type" evidence="5">
    <location>
        <begin position="9"/>
        <end position="57"/>
    </location>
</feature>
<protein>
    <submittedName>
        <fullName evidence="6">Transcription factor MYB80</fullName>
    </submittedName>
</protein>
<dbReference type="SMART" id="SM00717">
    <property type="entry name" value="SANT"/>
    <property type="match status" value="2"/>
</dbReference>
<keyword evidence="7" id="KW-1185">Reference proteome</keyword>
<feature type="domain" description="HTH myb-type" evidence="5">
    <location>
        <begin position="60"/>
        <end position="110"/>
    </location>
</feature>
<dbReference type="Gramene" id="OE9A035357T1">
    <property type="protein sequence ID" value="OE9A035357C1"/>
    <property type="gene ID" value="OE9A035357"/>
</dbReference>
<organism evidence="6 7">
    <name type="scientific">Olea europaea subsp. europaea</name>
    <dbReference type="NCBI Taxonomy" id="158383"/>
    <lineage>
        <taxon>Eukaryota</taxon>
        <taxon>Viridiplantae</taxon>
        <taxon>Streptophyta</taxon>
        <taxon>Embryophyta</taxon>
        <taxon>Tracheophyta</taxon>
        <taxon>Spermatophyta</taxon>
        <taxon>Magnoliopsida</taxon>
        <taxon>eudicotyledons</taxon>
        <taxon>Gunneridae</taxon>
        <taxon>Pentapetalae</taxon>
        <taxon>asterids</taxon>
        <taxon>lamiids</taxon>
        <taxon>Lamiales</taxon>
        <taxon>Oleaceae</taxon>
        <taxon>Oleeae</taxon>
        <taxon>Olea</taxon>
    </lineage>
</organism>
<dbReference type="Gene3D" id="1.10.10.60">
    <property type="entry name" value="Homeodomain-like"/>
    <property type="match status" value="2"/>
</dbReference>
<dbReference type="InterPro" id="IPR001005">
    <property type="entry name" value="SANT/Myb"/>
</dbReference>
<evidence type="ECO:0000313" key="6">
    <source>
        <dbReference type="EMBL" id="CAA3008259.1"/>
    </source>
</evidence>
<proteinExistence type="predicted"/>
<keyword evidence="3" id="KW-0539">Nucleus</keyword>
<dbReference type="Pfam" id="PF13921">
    <property type="entry name" value="Myb_DNA-bind_6"/>
    <property type="match status" value="1"/>
</dbReference>
<keyword evidence="2" id="KW-0238">DNA-binding</keyword>
<gene>
    <name evidence="6" type="ORF">OLEA9_A035357</name>
</gene>
<reference evidence="6 7" key="1">
    <citation type="submission" date="2019-12" db="EMBL/GenBank/DDBJ databases">
        <authorList>
            <person name="Alioto T."/>
            <person name="Alioto T."/>
            <person name="Gomez Garrido J."/>
        </authorList>
    </citation>
    <scope>NUCLEOTIDE SEQUENCE [LARGE SCALE GENOMIC DNA]</scope>
</reference>
<dbReference type="InterPro" id="IPR015495">
    <property type="entry name" value="Myb_TF_plants"/>
</dbReference>
<dbReference type="InterPro" id="IPR009057">
    <property type="entry name" value="Homeodomain-like_sf"/>
</dbReference>
<evidence type="ECO:0000259" key="4">
    <source>
        <dbReference type="PROSITE" id="PS50090"/>
    </source>
</evidence>
<name>A0A8S0TS64_OLEEU</name>
<sequence>MGRIPSCEKESVKRGQWTPEEDQKLSSYIAQHVTRNWRLIPKHAGLFQTLCRLRWTNDLRPDLKHGLFTEAEEQTIVTLHSVHGNRHQTLPGRTDNDVKNHWNTKLKKKLSGMGIDPVTHKSFSHLINEIGTTLSPPQALNLAEAALRCFKDEMLHLLTKRRIDLPLQQYSPAIPVSTTTCVKHEDKDETIEKTKAIKESDVLPINKPWDYTGATEWISMEPKYVHRKQMHSRRPARPLAPETWG</sequence>
<evidence type="ECO:0000256" key="2">
    <source>
        <dbReference type="ARBA" id="ARBA00023125"/>
    </source>
</evidence>
<dbReference type="PANTHER" id="PTHR47994:SF2">
    <property type="entry name" value="TRANSCRIPTION FACTOR MYB80"/>
    <property type="match status" value="1"/>
</dbReference>